<dbReference type="GO" id="GO:0071555">
    <property type="term" value="P:cell wall organization"/>
    <property type="evidence" value="ECO:0007669"/>
    <property type="project" value="UniProtKB-KW"/>
</dbReference>
<feature type="transmembrane region" description="Helical" evidence="21">
    <location>
        <begin position="325"/>
        <end position="348"/>
    </location>
</feature>
<feature type="transmembrane region" description="Helical" evidence="21">
    <location>
        <begin position="126"/>
        <end position="152"/>
    </location>
</feature>
<dbReference type="Pfam" id="PF01098">
    <property type="entry name" value="FTSW_RODA_SPOVE"/>
    <property type="match status" value="1"/>
</dbReference>
<dbReference type="GO" id="GO:0015648">
    <property type="term" value="F:lipid-linked peptidoglycan transporter activity"/>
    <property type="evidence" value="ECO:0007669"/>
    <property type="project" value="TreeGrafter"/>
</dbReference>
<dbReference type="NCBIfam" id="TIGR02614">
    <property type="entry name" value="ftsW"/>
    <property type="match status" value="1"/>
</dbReference>
<keyword evidence="3" id="KW-1003">Cell membrane</keyword>
<reference evidence="22 23" key="1">
    <citation type="journal article" date="2017" name="ISME J.">
        <title>Energy and carbon metabolisms in a deep terrestrial subsurface fluid microbial community.</title>
        <authorList>
            <person name="Momper L."/>
            <person name="Jungbluth S.P."/>
            <person name="Lee M.D."/>
            <person name="Amend J.P."/>
        </authorList>
    </citation>
    <scope>NUCLEOTIDE SEQUENCE [LARGE SCALE GENOMIC DNA]</scope>
    <source>
        <strain evidence="22">SURF_17</strain>
    </source>
</reference>
<dbReference type="PANTHER" id="PTHR30474:SF2">
    <property type="entry name" value="PEPTIDOGLYCAN GLYCOSYLTRANSFERASE FTSW-RELATED"/>
    <property type="match status" value="1"/>
</dbReference>
<keyword evidence="9" id="KW-0573">Peptidoglycan synthesis</keyword>
<dbReference type="GO" id="GO:0032153">
    <property type="term" value="C:cell division site"/>
    <property type="evidence" value="ECO:0007669"/>
    <property type="project" value="TreeGrafter"/>
</dbReference>
<gene>
    <name evidence="22" type="primary">ftsW</name>
    <name evidence="22" type="ORF">C4532_02520</name>
</gene>
<evidence type="ECO:0000313" key="23">
    <source>
        <dbReference type="Proteomes" id="UP000285961"/>
    </source>
</evidence>
<dbReference type="GO" id="GO:0005886">
    <property type="term" value="C:plasma membrane"/>
    <property type="evidence" value="ECO:0007669"/>
    <property type="project" value="UniProtKB-SubCell"/>
</dbReference>
<comment type="caution">
    <text evidence="22">The sequence shown here is derived from an EMBL/GenBank/DDBJ whole genome shotgun (WGS) entry which is preliminary data.</text>
</comment>
<evidence type="ECO:0000256" key="7">
    <source>
        <dbReference type="ARBA" id="ARBA00022692"/>
    </source>
</evidence>
<evidence type="ECO:0000256" key="1">
    <source>
        <dbReference type="ARBA" id="ARBA00004651"/>
    </source>
</evidence>
<keyword evidence="12" id="KW-0131">Cell cycle</keyword>
<dbReference type="EC" id="2.4.99.28" evidence="19"/>
<feature type="transmembrane region" description="Helical" evidence="21">
    <location>
        <begin position="33"/>
        <end position="51"/>
    </location>
</feature>
<evidence type="ECO:0000256" key="14">
    <source>
        <dbReference type="ARBA" id="ARBA00032370"/>
    </source>
</evidence>
<evidence type="ECO:0000256" key="6">
    <source>
        <dbReference type="ARBA" id="ARBA00022679"/>
    </source>
</evidence>
<accession>A0A419F7Q0</accession>
<keyword evidence="5" id="KW-0328">Glycosyltransferase</keyword>
<evidence type="ECO:0000256" key="18">
    <source>
        <dbReference type="ARBA" id="ARBA00041418"/>
    </source>
</evidence>
<feature type="transmembrane region" description="Helical" evidence="21">
    <location>
        <begin position="209"/>
        <end position="226"/>
    </location>
</feature>
<dbReference type="GO" id="GO:0008955">
    <property type="term" value="F:peptidoglycan glycosyltransferase activity"/>
    <property type="evidence" value="ECO:0007669"/>
    <property type="project" value="UniProtKB-EC"/>
</dbReference>
<proteinExistence type="inferred from homology"/>
<keyword evidence="11 21" id="KW-0472">Membrane</keyword>
<protein>
    <recommendedName>
        <fullName evidence="17">Probable peptidoglycan glycosyltransferase FtsW</fullName>
        <ecNumber evidence="19">2.4.99.28</ecNumber>
    </recommendedName>
    <alternativeName>
        <fullName evidence="18">Cell division protein FtsW</fullName>
    </alternativeName>
    <alternativeName>
        <fullName evidence="15">Cell wall polymerase</fullName>
    </alternativeName>
    <alternativeName>
        <fullName evidence="14">Peptidoglycan polymerase</fullName>
    </alternativeName>
</protein>
<feature type="transmembrane region" description="Helical" evidence="21">
    <location>
        <begin position="164"/>
        <end position="181"/>
    </location>
</feature>
<dbReference type="InterPro" id="IPR001182">
    <property type="entry name" value="FtsW/RodA"/>
</dbReference>
<evidence type="ECO:0000256" key="3">
    <source>
        <dbReference type="ARBA" id="ARBA00022475"/>
    </source>
</evidence>
<comment type="subcellular location">
    <subcellularLocation>
        <location evidence="1">Cell membrane</location>
        <topology evidence="1">Multi-pass membrane protein</topology>
    </subcellularLocation>
</comment>
<comment type="similarity">
    <text evidence="16">Belongs to the SEDS family. FtsW subfamily.</text>
</comment>
<feature type="transmembrane region" description="Helical" evidence="21">
    <location>
        <begin position="100"/>
        <end position="120"/>
    </location>
</feature>
<comment type="catalytic activity">
    <reaction evidence="20">
        <text>[GlcNAc-(1-&gt;4)-Mur2Ac(oyl-L-Ala-gamma-D-Glu-L-Lys-D-Ala-D-Ala)](n)-di-trans,octa-cis-undecaprenyl diphosphate + beta-D-GlcNAc-(1-&gt;4)-Mur2Ac(oyl-L-Ala-gamma-D-Glu-L-Lys-D-Ala-D-Ala)-di-trans,octa-cis-undecaprenyl diphosphate = [GlcNAc-(1-&gt;4)-Mur2Ac(oyl-L-Ala-gamma-D-Glu-L-Lys-D-Ala-D-Ala)](n+1)-di-trans,octa-cis-undecaprenyl diphosphate + di-trans,octa-cis-undecaprenyl diphosphate + H(+)</text>
        <dbReference type="Rhea" id="RHEA:23708"/>
        <dbReference type="Rhea" id="RHEA-COMP:9602"/>
        <dbReference type="Rhea" id="RHEA-COMP:9603"/>
        <dbReference type="ChEBI" id="CHEBI:15378"/>
        <dbReference type="ChEBI" id="CHEBI:58405"/>
        <dbReference type="ChEBI" id="CHEBI:60033"/>
        <dbReference type="ChEBI" id="CHEBI:78435"/>
        <dbReference type="EC" id="2.4.99.28"/>
    </reaction>
</comment>
<evidence type="ECO:0000256" key="10">
    <source>
        <dbReference type="ARBA" id="ARBA00022989"/>
    </source>
</evidence>
<feature type="transmembrane region" description="Helical" evidence="21">
    <location>
        <begin position="360"/>
        <end position="381"/>
    </location>
</feature>
<dbReference type="PANTHER" id="PTHR30474">
    <property type="entry name" value="CELL CYCLE PROTEIN"/>
    <property type="match status" value="1"/>
</dbReference>
<evidence type="ECO:0000256" key="2">
    <source>
        <dbReference type="ARBA" id="ARBA00004752"/>
    </source>
</evidence>
<keyword evidence="4" id="KW-0132">Cell division</keyword>
<keyword evidence="13" id="KW-0961">Cell wall biogenesis/degradation</keyword>
<evidence type="ECO:0000256" key="17">
    <source>
        <dbReference type="ARBA" id="ARBA00041185"/>
    </source>
</evidence>
<evidence type="ECO:0000256" key="11">
    <source>
        <dbReference type="ARBA" id="ARBA00023136"/>
    </source>
</evidence>
<evidence type="ECO:0000256" key="19">
    <source>
        <dbReference type="ARBA" id="ARBA00044770"/>
    </source>
</evidence>
<evidence type="ECO:0000256" key="15">
    <source>
        <dbReference type="ARBA" id="ARBA00033270"/>
    </source>
</evidence>
<dbReference type="GO" id="GO:0008360">
    <property type="term" value="P:regulation of cell shape"/>
    <property type="evidence" value="ECO:0007669"/>
    <property type="project" value="UniProtKB-KW"/>
</dbReference>
<keyword evidence="6" id="KW-0808">Transferase</keyword>
<evidence type="ECO:0000313" key="22">
    <source>
        <dbReference type="EMBL" id="RJP74437.1"/>
    </source>
</evidence>
<evidence type="ECO:0000256" key="13">
    <source>
        <dbReference type="ARBA" id="ARBA00023316"/>
    </source>
</evidence>
<sequence length="398" mass="43034">MREFRYVSELQAQGTRVQGGGERTMRLSAEFKFLLLITGLLLFFGLLMAYSATAPVGQKVMGDDYHYLKRMIIFGVLGAFAMFLAAVIRYDTWTKYWPVYYVLSVAALILVFTPMGVSMGGVRRGLWLGFITIQPSEFARLAAIFFLASFCARKAEHLKNLKRGFLPPMMAVALVAGLILAGRDLGIPVTIGMTALLILFIAGADIRHVAGIAGIALLSLIPLILMEPYRLKRLTVFIDPWKDPKGGGWQIIQSLAALGSGGFWGVGPGRGLQKCLYLPAAHTDFVFSIVGEEMGLIGTMTINLAFAAFAVVGVRIALKASNREASFLALGISLIIAITALINMAVAVDMLPTKGITLPLVSYGGSSLLTNMFAVGILLNVARVSVQPDPMDSVYHSM</sequence>
<dbReference type="GO" id="GO:0009252">
    <property type="term" value="P:peptidoglycan biosynthetic process"/>
    <property type="evidence" value="ECO:0007669"/>
    <property type="project" value="UniProtKB-KW"/>
</dbReference>
<dbReference type="GO" id="GO:0051301">
    <property type="term" value="P:cell division"/>
    <property type="evidence" value="ECO:0007669"/>
    <property type="project" value="UniProtKB-KW"/>
</dbReference>
<keyword evidence="10 21" id="KW-1133">Transmembrane helix</keyword>
<comment type="pathway">
    <text evidence="2">Cell wall biogenesis; peptidoglycan biosynthesis.</text>
</comment>
<keyword evidence="7 21" id="KW-0812">Transmembrane</keyword>
<dbReference type="Proteomes" id="UP000285961">
    <property type="component" value="Unassembled WGS sequence"/>
</dbReference>
<dbReference type="InterPro" id="IPR013437">
    <property type="entry name" value="FtsW"/>
</dbReference>
<feature type="transmembrane region" description="Helical" evidence="21">
    <location>
        <begin position="187"/>
        <end position="204"/>
    </location>
</feature>
<organism evidence="22 23">
    <name type="scientific">Candidatus Abyssobacteria bacterium SURF_17</name>
    <dbReference type="NCBI Taxonomy" id="2093361"/>
    <lineage>
        <taxon>Bacteria</taxon>
        <taxon>Pseudomonadati</taxon>
        <taxon>Candidatus Hydrogenedentota</taxon>
        <taxon>Candidatus Abyssobacteria</taxon>
    </lineage>
</organism>
<evidence type="ECO:0000256" key="16">
    <source>
        <dbReference type="ARBA" id="ARBA00038053"/>
    </source>
</evidence>
<evidence type="ECO:0000256" key="8">
    <source>
        <dbReference type="ARBA" id="ARBA00022960"/>
    </source>
</evidence>
<feature type="transmembrane region" description="Helical" evidence="21">
    <location>
        <begin position="294"/>
        <end position="318"/>
    </location>
</feature>
<evidence type="ECO:0000256" key="21">
    <source>
        <dbReference type="SAM" id="Phobius"/>
    </source>
</evidence>
<name>A0A419F7Q0_9BACT</name>
<dbReference type="EMBL" id="QZKI01000015">
    <property type="protein sequence ID" value="RJP74437.1"/>
    <property type="molecule type" value="Genomic_DNA"/>
</dbReference>
<evidence type="ECO:0000256" key="4">
    <source>
        <dbReference type="ARBA" id="ARBA00022618"/>
    </source>
</evidence>
<evidence type="ECO:0000256" key="5">
    <source>
        <dbReference type="ARBA" id="ARBA00022676"/>
    </source>
</evidence>
<evidence type="ECO:0000256" key="12">
    <source>
        <dbReference type="ARBA" id="ARBA00023306"/>
    </source>
</evidence>
<keyword evidence="8" id="KW-0133">Cell shape</keyword>
<feature type="transmembrane region" description="Helical" evidence="21">
    <location>
        <begin position="71"/>
        <end position="88"/>
    </location>
</feature>
<evidence type="ECO:0000256" key="20">
    <source>
        <dbReference type="ARBA" id="ARBA00049902"/>
    </source>
</evidence>
<evidence type="ECO:0000256" key="9">
    <source>
        <dbReference type="ARBA" id="ARBA00022984"/>
    </source>
</evidence>
<dbReference type="AlphaFoldDB" id="A0A419F7Q0"/>